<reference evidence="2 3" key="2">
    <citation type="submission" date="2017-02" db="EMBL/GenBank/DDBJ databases">
        <title>A genome survey and senescence transcriptome analysis in Lentinula edodes.</title>
        <authorList>
            <person name="Sakamoto Y."/>
            <person name="Nakade K."/>
            <person name="Sato S."/>
            <person name="Yoshida Y."/>
            <person name="Miyazaki K."/>
            <person name="Natsume S."/>
            <person name="Konno N."/>
        </authorList>
    </citation>
    <scope>NUCLEOTIDE SEQUENCE [LARGE SCALE GENOMIC DNA]</scope>
    <source>
        <strain evidence="2 3">NBRC 111202</strain>
    </source>
</reference>
<evidence type="ECO:0000256" key="1">
    <source>
        <dbReference type="SAM" id="MobiDB-lite"/>
    </source>
</evidence>
<keyword evidence="3" id="KW-1185">Reference proteome</keyword>
<evidence type="ECO:0000313" key="3">
    <source>
        <dbReference type="Proteomes" id="UP000188533"/>
    </source>
</evidence>
<feature type="region of interest" description="Disordered" evidence="1">
    <location>
        <begin position="1"/>
        <end position="26"/>
    </location>
</feature>
<sequence>MNTPSRLRSPPAASTSNTPSRYRSAFVSPPTRTYATQNLALDYEIPIVLPETPPSSASLLDLISNASPSSSTFTSTSSSSKVKEFMLEMDTDADSDTETEFLSRGLPVKSSSSREVELKNDLREVEMKNELRQARVDLDNALQGAATLRAAEETRNRCPYCLEFLFQPFVLCCGHTSCKDCLVRA</sequence>
<reference evidence="2 3" key="1">
    <citation type="submission" date="2016-08" db="EMBL/GenBank/DDBJ databases">
        <authorList>
            <consortium name="Lentinula edodes genome sequencing consortium"/>
            <person name="Sakamoto Y."/>
            <person name="Nakade K."/>
            <person name="Sato S."/>
            <person name="Yoshida Y."/>
            <person name="Miyazaki K."/>
            <person name="Natsume S."/>
            <person name="Konno N."/>
        </authorList>
    </citation>
    <scope>NUCLEOTIDE SEQUENCE [LARGE SCALE GENOMIC DNA]</scope>
    <source>
        <strain evidence="2 3">NBRC 111202</strain>
    </source>
</reference>
<dbReference type="SUPFAM" id="SSF57850">
    <property type="entry name" value="RING/U-box"/>
    <property type="match status" value="1"/>
</dbReference>
<protein>
    <recommendedName>
        <fullName evidence="4">RING-type domain-containing protein</fullName>
    </recommendedName>
</protein>
<dbReference type="Proteomes" id="UP000188533">
    <property type="component" value="Unassembled WGS sequence"/>
</dbReference>
<dbReference type="AlphaFoldDB" id="A0A1Q3EJJ5"/>
<accession>A0A1Q3EJJ5</accession>
<gene>
    <name evidence="2" type="ORF">LENED_009386</name>
</gene>
<dbReference type="EMBL" id="BDGU01000432">
    <property type="protein sequence ID" value="GAW07397.1"/>
    <property type="molecule type" value="Genomic_DNA"/>
</dbReference>
<evidence type="ECO:0000313" key="2">
    <source>
        <dbReference type="EMBL" id="GAW07397.1"/>
    </source>
</evidence>
<dbReference type="Gene3D" id="3.30.40.10">
    <property type="entry name" value="Zinc/RING finger domain, C3HC4 (zinc finger)"/>
    <property type="match status" value="1"/>
</dbReference>
<organism evidence="2 3">
    <name type="scientific">Lentinula edodes</name>
    <name type="common">Shiitake mushroom</name>
    <name type="synonym">Lentinus edodes</name>
    <dbReference type="NCBI Taxonomy" id="5353"/>
    <lineage>
        <taxon>Eukaryota</taxon>
        <taxon>Fungi</taxon>
        <taxon>Dikarya</taxon>
        <taxon>Basidiomycota</taxon>
        <taxon>Agaricomycotina</taxon>
        <taxon>Agaricomycetes</taxon>
        <taxon>Agaricomycetidae</taxon>
        <taxon>Agaricales</taxon>
        <taxon>Marasmiineae</taxon>
        <taxon>Omphalotaceae</taxon>
        <taxon>Lentinula</taxon>
    </lineage>
</organism>
<dbReference type="InterPro" id="IPR013083">
    <property type="entry name" value="Znf_RING/FYVE/PHD"/>
</dbReference>
<evidence type="ECO:0008006" key="4">
    <source>
        <dbReference type="Google" id="ProtNLM"/>
    </source>
</evidence>
<name>A0A1Q3EJJ5_LENED</name>
<comment type="caution">
    <text evidence="2">The sequence shown here is derived from an EMBL/GenBank/DDBJ whole genome shotgun (WGS) entry which is preliminary data.</text>
</comment>
<proteinExistence type="predicted"/>
<feature type="compositionally biased region" description="Low complexity" evidence="1">
    <location>
        <begin position="9"/>
        <end position="20"/>
    </location>
</feature>